<comment type="caution">
    <text evidence="2">The sequence shown here is derived from an EMBL/GenBank/DDBJ whole genome shotgun (WGS) entry which is preliminary data.</text>
</comment>
<keyword evidence="1" id="KW-0812">Transmembrane</keyword>
<sequence length="522" mass="58716">MPPASAPESRTPATQAIRRSVTTVRLGGDALPLWWKILANLIVVILGLAALSILLSLPAHGWEVESQLLREALWDGQPHAPAVAVLLAVAAFALIPLVVRFPRGWAHREVRIDSTGMEFVKHRRWWFRGRSGRVDWAEVQLISAWQVPHWEPRLGRDSQRVLTPVLDIYLHQRELYLPDWVGVRTVRRWLPEGVDAPATRLRVGGPSKAAQQSLRALAVALGRARPELFYRGMAIDQWYTPPTNRTIPLPVALAEGSDTETVPLRRGEPPRPVWLCHTMPWTRWALGVCLFVAVLALAVAVVLHPTDASWPTAVAALVALGLLPALVSWVAFAPWKLAQQGVGVDEDGIYVLRIPLWWAGRRVWFVASWEQVQAAVARQVPAPAGRGRTRRVVDLYLHAAVPERLGHRITVTQHSRPDGPQMGSRVAFPATRLRLDYSRLRERWTLRWGRGWRGTPQVRRFSRHQLRPTLYTFRPELCSGFDDLLADLEPGTRWVNRWFGLSESLVPRSEADRAAGRDNGNG</sequence>
<evidence type="ECO:0000256" key="1">
    <source>
        <dbReference type="SAM" id="Phobius"/>
    </source>
</evidence>
<dbReference type="Proteomes" id="UP001250214">
    <property type="component" value="Unassembled WGS sequence"/>
</dbReference>
<keyword evidence="1" id="KW-1133">Transmembrane helix</keyword>
<evidence type="ECO:0000313" key="2">
    <source>
        <dbReference type="EMBL" id="MDS1270578.1"/>
    </source>
</evidence>
<proteinExistence type="predicted"/>
<gene>
    <name evidence="2" type="ORF">RIF23_09740</name>
</gene>
<keyword evidence="1" id="KW-0472">Membrane</keyword>
<keyword evidence="3" id="KW-1185">Reference proteome</keyword>
<feature type="transmembrane region" description="Helical" evidence="1">
    <location>
        <begin position="310"/>
        <end position="332"/>
    </location>
</feature>
<protein>
    <submittedName>
        <fullName evidence="2">Uncharacterized protein</fullName>
    </submittedName>
</protein>
<feature type="transmembrane region" description="Helical" evidence="1">
    <location>
        <begin position="79"/>
        <end position="99"/>
    </location>
</feature>
<dbReference type="RefSeq" id="WP_310912134.1">
    <property type="nucleotide sequence ID" value="NZ_JAVLVT010000004.1"/>
</dbReference>
<organism evidence="2 3">
    <name type="scientific">Lipingzhangella rawalii</name>
    <dbReference type="NCBI Taxonomy" id="2055835"/>
    <lineage>
        <taxon>Bacteria</taxon>
        <taxon>Bacillati</taxon>
        <taxon>Actinomycetota</taxon>
        <taxon>Actinomycetes</taxon>
        <taxon>Streptosporangiales</taxon>
        <taxon>Nocardiopsidaceae</taxon>
        <taxon>Lipingzhangella</taxon>
    </lineage>
</organism>
<name>A0ABU2H5K3_9ACTN</name>
<feature type="transmembrane region" description="Helical" evidence="1">
    <location>
        <begin position="284"/>
        <end position="304"/>
    </location>
</feature>
<feature type="transmembrane region" description="Helical" evidence="1">
    <location>
        <begin position="37"/>
        <end position="59"/>
    </location>
</feature>
<dbReference type="EMBL" id="JAVLVT010000004">
    <property type="protein sequence ID" value="MDS1270578.1"/>
    <property type="molecule type" value="Genomic_DNA"/>
</dbReference>
<evidence type="ECO:0000313" key="3">
    <source>
        <dbReference type="Proteomes" id="UP001250214"/>
    </source>
</evidence>
<reference evidence="3" key="1">
    <citation type="submission" date="2023-07" db="EMBL/GenBank/DDBJ databases">
        <title>Novel species in the genus Lipingzhangella isolated from Sambhar Salt Lake.</title>
        <authorList>
            <person name="Jiya N."/>
            <person name="Kajale S."/>
            <person name="Sharma A."/>
        </authorList>
    </citation>
    <scope>NUCLEOTIDE SEQUENCE [LARGE SCALE GENOMIC DNA]</scope>
    <source>
        <strain evidence="3">LS1_29</strain>
    </source>
</reference>
<accession>A0ABU2H5K3</accession>